<feature type="compositionally biased region" description="Low complexity" evidence="1">
    <location>
        <begin position="497"/>
        <end position="523"/>
    </location>
</feature>
<evidence type="ECO:0000256" key="2">
    <source>
        <dbReference type="SAM" id="Phobius"/>
    </source>
</evidence>
<feature type="transmembrane region" description="Helical" evidence="2">
    <location>
        <begin position="6"/>
        <end position="28"/>
    </location>
</feature>
<feature type="compositionally biased region" description="Basic and acidic residues" evidence="1">
    <location>
        <begin position="565"/>
        <end position="589"/>
    </location>
</feature>
<dbReference type="KEGG" id="sesp:BN6_80180"/>
<feature type="region of interest" description="Disordered" evidence="1">
    <location>
        <begin position="43"/>
        <end position="724"/>
    </location>
</feature>
<evidence type="ECO:0000313" key="4">
    <source>
        <dbReference type="Proteomes" id="UP000006281"/>
    </source>
</evidence>
<keyword evidence="2" id="KW-1133">Transmembrane helix</keyword>
<dbReference type="Proteomes" id="UP000006281">
    <property type="component" value="Chromosome"/>
</dbReference>
<dbReference type="HOGENOM" id="CLU_363648_0_0_11"/>
<dbReference type="AlphaFoldDB" id="K0KA91"/>
<feature type="compositionally biased region" description="Basic and acidic residues" evidence="1">
    <location>
        <begin position="406"/>
        <end position="434"/>
    </location>
</feature>
<keyword evidence="2" id="KW-0812">Transmembrane</keyword>
<feature type="compositionally biased region" description="Basic and acidic residues" evidence="1">
    <location>
        <begin position="441"/>
        <end position="459"/>
    </location>
</feature>
<dbReference type="RefSeq" id="WP_015105343.1">
    <property type="nucleotide sequence ID" value="NC_019673.1"/>
</dbReference>
<dbReference type="STRING" id="1179773.BN6_80180"/>
<dbReference type="eggNOG" id="COG1357">
    <property type="taxonomic scope" value="Bacteria"/>
</dbReference>
<keyword evidence="2" id="KW-0472">Membrane</keyword>
<keyword evidence="4" id="KW-1185">Reference proteome</keyword>
<feature type="compositionally biased region" description="Pro residues" evidence="1">
    <location>
        <begin position="653"/>
        <end position="672"/>
    </location>
</feature>
<dbReference type="BioCyc" id="SESP1179773:BN6_RS38795-MONOMER"/>
<sequence>MGSLFGQVWLWSLLSFVAGVALTWLVLVRPAKKELEELEERLLTSPRPAPAPAPVPVREDYDDWPEEPRSPVDALVRDEPPRYDVAGLELDRRDEHRDELDDEHRPLSDFEERPYADQPSPGRSSADRSSPDQSFPGQPFPDQSFPGQEEERPRSLFERLTPEVEPEPARRPAEDAGHAAEQTRLLPPAVAAEPAVPQPEPTAPPEVEAFQPREVWREEPGVPEVYGEDADEPGDSASHEEEDEPERPSETTTLIPATALAQAIAEVDGRSDDRSRSEHSRADDLHADEQSRADDFHAELARAREDETREPVAEPRNTWHTEDPRPAWRSEDAQRWPDHDLTGEYPAIRPDLPPSEFSEPEPTRSKADRLSPRTEYISPFGADLSVGPEPFTPQPFTQQPFTPQPEPRHIEPEPFEPVHVEPLHFEPRHAEPAHSEPVYSEPERTEPEFVEPQHVEPQHVEPQGAEPKHAEPKHAEPEHTEPEHAEPEHAEPEHVVPAHAETTYVEPVATEPEPVVAQPEPAVSLFTEPDREAPAEPVSMFTAPDFEPENGGSPAHGDAPAPIERPARERPAPRPAKPEVPREPREPGRPRSLFEPLLTPEDIDDEPPIPPVTPRPSAPGNDQPFVPTLAPELLASSGGGLPQRPTRPANSPRTPPPAPLSPQPASPPPQRPVRPRPVGFSPSTGGRPAAGTTRYQQPEGFNPRSPFGPGSVLPKSDGMAPAPDFHVKATLTGRRYYTGESANFRETRADVWFRTTSDAEKAGFRPAP</sequence>
<feature type="compositionally biased region" description="Basic and acidic residues" evidence="1">
    <location>
        <begin position="361"/>
        <end position="372"/>
    </location>
</feature>
<evidence type="ECO:0000256" key="1">
    <source>
        <dbReference type="SAM" id="MobiDB-lite"/>
    </source>
</evidence>
<feature type="compositionally biased region" description="Basic and acidic residues" evidence="1">
    <location>
        <begin position="267"/>
        <end position="342"/>
    </location>
</feature>
<name>K0KA91_SACES</name>
<dbReference type="OrthoDB" id="3700401at2"/>
<reference evidence="3 4" key="1">
    <citation type="journal article" date="2012" name="BMC Genomics">
        <title>Complete genome sequence of Saccharothrix espanaensis DSM 44229T and comparison to the other completely sequenced Pseudonocardiaceae.</title>
        <authorList>
            <person name="Strobel T."/>
            <person name="Al-Dilaimi A."/>
            <person name="Blom J."/>
            <person name="Gessner A."/>
            <person name="Kalinowski J."/>
            <person name="Luzhetska M."/>
            <person name="Puhler A."/>
            <person name="Szczepanowski R."/>
            <person name="Bechthold A."/>
            <person name="Ruckert C."/>
        </authorList>
    </citation>
    <scope>NUCLEOTIDE SEQUENCE [LARGE SCALE GENOMIC DNA]</scope>
    <source>
        <strain evidence="4">ATCC 51144 / DSM 44229 / JCM 9112 / NBRC 15066 / NRRL 15764</strain>
    </source>
</reference>
<feature type="compositionally biased region" description="Acidic residues" evidence="1">
    <location>
        <begin position="226"/>
        <end position="245"/>
    </location>
</feature>
<feature type="compositionally biased region" description="Basic and acidic residues" evidence="1">
    <location>
        <begin position="89"/>
        <end position="115"/>
    </location>
</feature>
<organism evidence="3 4">
    <name type="scientific">Saccharothrix espanaensis (strain ATCC 51144 / DSM 44229 / JCM 9112 / NBRC 15066 / NRRL 15764)</name>
    <dbReference type="NCBI Taxonomy" id="1179773"/>
    <lineage>
        <taxon>Bacteria</taxon>
        <taxon>Bacillati</taxon>
        <taxon>Actinomycetota</taxon>
        <taxon>Actinomycetes</taxon>
        <taxon>Pseudonocardiales</taxon>
        <taxon>Pseudonocardiaceae</taxon>
        <taxon>Saccharothrix</taxon>
    </lineage>
</organism>
<proteinExistence type="predicted"/>
<protein>
    <submittedName>
        <fullName evidence="3">Putative membrane protein</fullName>
    </submittedName>
</protein>
<gene>
    <name evidence="3" type="ordered locus">BN6_80180</name>
</gene>
<feature type="compositionally biased region" description="Pro residues" evidence="1">
    <location>
        <begin position="608"/>
        <end position="617"/>
    </location>
</feature>
<accession>K0KA91</accession>
<dbReference type="PATRIC" id="fig|1179773.3.peg.8093"/>
<dbReference type="EMBL" id="HE804045">
    <property type="protein sequence ID" value="CCH35236.1"/>
    <property type="molecule type" value="Genomic_DNA"/>
</dbReference>
<feature type="compositionally biased region" description="Basic and acidic residues" evidence="1">
    <location>
        <begin position="149"/>
        <end position="178"/>
    </location>
</feature>
<feature type="compositionally biased region" description="Basic and acidic residues" evidence="1">
    <location>
        <begin position="466"/>
        <end position="496"/>
    </location>
</feature>
<feature type="compositionally biased region" description="Basic and acidic residues" evidence="1">
    <location>
        <begin position="66"/>
        <end position="82"/>
    </location>
</feature>
<evidence type="ECO:0000313" key="3">
    <source>
        <dbReference type="EMBL" id="CCH35236.1"/>
    </source>
</evidence>